<keyword evidence="2" id="KW-0813">Transport</keyword>
<dbReference type="Gene3D" id="3.40.190.170">
    <property type="entry name" value="Bacterial extracellular solute-binding protein, family 7"/>
    <property type="match status" value="1"/>
</dbReference>
<evidence type="ECO:0000256" key="2">
    <source>
        <dbReference type="ARBA" id="ARBA00022448"/>
    </source>
</evidence>
<protein>
    <submittedName>
        <fullName evidence="5">TRAP transporter substrate-binding protein DctP</fullName>
    </submittedName>
</protein>
<reference evidence="5 6" key="1">
    <citation type="submission" date="2023-08" db="EMBL/GenBank/DDBJ databases">
        <title>Alcaligenaceae gen. nov., a novel taxon isolated from the sludge of Yixing Pesticide Factory.</title>
        <authorList>
            <person name="Ruan L."/>
        </authorList>
    </citation>
    <scope>NUCLEOTIDE SEQUENCE [LARGE SCALE GENOMIC DNA]</scope>
    <source>
        <strain evidence="5 6">LG-2</strain>
    </source>
</reference>
<organism evidence="5 6">
    <name type="scientific">Yanghanlia caeni</name>
    <dbReference type="NCBI Taxonomy" id="3064283"/>
    <lineage>
        <taxon>Bacteria</taxon>
        <taxon>Pseudomonadati</taxon>
        <taxon>Pseudomonadota</taxon>
        <taxon>Betaproteobacteria</taxon>
        <taxon>Burkholderiales</taxon>
        <taxon>Alcaligenaceae</taxon>
        <taxon>Yanghanlia</taxon>
    </lineage>
</organism>
<dbReference type="NCBIfam" id="NF037995">
    <property type="entry name" value="TRAP_S1"/>
    <property type="match status" value="1"/>
</dbReference>
<sequence length="326" mass="35806">MFRRLLVCAVASAGLLTGAVAHAKNFTILSSWDSSYNAVPVFVDTFIANLKEKSNGKLTAEMRGPETVPPFEQLQPVSSGLFDFLFTHGAYHLGETGMGFALDAMKDDPVARRQSGVYELIDQHYNSRGLKLIGVYSSASGYHFLLREPIAADGALKGRKIRASATYHDMVEQLQGAVVSLPASEIYSALERRVVDGAAWPVFGAMEARWYEVSEYMTRPTFGVTNQILFMNQDAWEALSEDEQNIIMEVAQELEVSGRKVFEDLWAQEDAAMQKAGLKITEFGPEVAPNVDAMFAAGVWKQVKARSGPDGEALHKLAVEKGLTSQ</sequence>
<keyword evidence="6" id="KW-1185">Reference proteome</keyword>
<accession>A0ABU1D9E4</accession>
<gene>
    <name evidence="5" type="primary">dctP</name>
    <name evidence="5" type="ORF">Q8947_13925</name>
</gene>
<evidence type="ECO:0000256" key="1">
    <source>
        <dbReference type="ARBA" id="ARBA00009023"/>
    </source>
</evidence>
<dbReference type="PANTHER" id="PTHR33376">
    <property type="match status" value="1"/>
</dbReference>
<dbReference type="EMBL" id="JAUZQE010000052">
    <property type="protein sequence ID" value="MDR4127074.1"/>
    <property type="molecule type" value="Genomic_DNA"/>
</dbReference>
<comment type="similarity">
    <text evidence="1">Belongs to the bacterial solute-binding protein 7 family.</text>
</comment>
<evidence type="ECO:0000256" key="4">
    <source>
        <dbReference type="SAM" id="SignalP"/>
    </source>
</evidence>
<name>A0ABU1D9E4_9BURK</name>
<feature type="chain" id="PRO_5047060434" evidence="4">
    <location>
        <begin position="24"/>
        <end position="326"/>
    </location>
</feature>
<dbReference type="RefSeq" id="WP_347287629.1">
    <property type="nucleotide sequence ID" value="NZ_JAUZQE010000052.1"/>
</dbReference>
<dbReference type="InterPro" id="IPR018389">
    <property type="entry name" value="DctP_fam"/>
</dbReference>
<dbReference type="PANTHER" id="PTHR33376:SF7">
    <property type="entry name" value="C4-DICARBOXYLATE-BINDING PROTEIN DCTB"/>
    <property type="match status" value="1"/>
</dbReference>
<dbReference type="InterPro" id="IPR038404">
    <property type="entry name" value="TRAP_DctP_sf"/>
</dbReference>
<evidence type="ECO:0000313" key="5">
    <source>
        <dbReference type="EMBL" id="MDR4127074.1"/>
    </source>
</evidence>
<dbReference type="Proteomes" id="UP001232156">
    <property type="component" value="Unassembled WGS sequence"/>
</dbReference>
<feature type="signal peptide" evidence="4">
    <location>
        <begin position="1"/>
        <end position="23"/>
    </location>
</feature>
<evidence type="ECO:0000313" key="6">
    <source>
        <dbReference type="Proteomes" id="UP001232156"/>
    </source>
</evidence>
<comment type="caution">
    <text evidence="5">The sequence shown here is derived from an EMBL/GenBank/DDBJ whole genome shotgun (WGS) entry which is preliminary data.</text>
</comment>
<proteinExistence type="inferred from homology"/>
<keyword evidence="3 4" id="KW-0732">Signal</keyword>
<evidence type="ECO:0000256" key="3">
    <source>
        <dbReference type="ARBA" id="ARBA00022729"/>
    </source>
</evidence>
<dbReference type="Pfam" id="PF03480">
    <property type="entry name" value="DctP"/>
    <property type="match status" value="1"/>
</dbReference>